<feature type="region of interest" description="Disordered" evidence="1">
    <location>
        <begin position="53"/>
        <end position="76"/>
    </location>
</feature>
<evidence type="ECO:0000256" key="1">
    <source>
        <dbReference type="SAM" id="MobiDB-lite"/>
    </source>
</evidence>
<dbReference type="AlphaFoldDB" id="M3B618"/>
<sequence>WQPLFETRDEEEWHAHLRSLREADPGIDWSAMRMDMFCGRLTQPTVFRLSRFVPHDTSGAGSGPGQASVPGTGTAD</sequence>
<comment type="caution">
    <text evidence="2">The sequence shown here is derived from an EMBL/GenBank/DDBJ whole genome shotgun (WGS) entry which is preliminary data.</text>
</comment>
<proteinExistence type="predicted"/>
<dbReference type="EMBL" id="AORZ01000011">
    <property type="protein sequence ID" value="EMF01423.1"/>
    <property type="molecule type" value="Genomic_DNA"/>
</dbReference>
<gene>
    <name evidence="2" type="ORF">H340_06021</name>
</gene>
<dbReference type="Proteomes" id="UP000011740">
    <property type="component" value="Unassembled WGS sequence"/>
</dbReference>
<accession>M3B618</accession>
<dbReference type="PATRIC" id="fig|1223523.3.peg.1232"/>
<name>M3B618_STRM1</name>
<organism evidence="2 3">
    <name type="scientific">Streptomyces mobaraensis (strain ATCC 29032 / DSM 40847 / JCM 4168 / NBRC 13819 / NCIMB 11159 / IPCR 16-22)</name>
    <dbReference type="NCBI Taxonomy" id="1223523"/>
    <lineage>
        <taxon>Bacteria</taxon>
        <taxon>Bacillati</taxon>
        <taxon>Actinomycetota</taxon>
        <taxon>Actinomycetes</taxon>
        <taxon>Kitasatosporales</taxon>
        <taxon>Streptomycetaceae</taxon>
        <taxon>Streptomyces</taxon>
    </lineage>
</organism>
<dbReference type="eggNOG" id="ENOG5031WBF">
    <property type="taxonomic scope" value="Bacteria"/>
</dbReference>
<evidence type="ECO:0000313" key="2">
    <source>
        <dbReference type="EMBL" id="EMF01423.1"/>
    </source>
</evidence>
<feature type="non-terminal residue" evidence="2">
    <location>
        <position position="1"/>
    </location>
</feature>
<evidence type="ECO:0000313" key="3">
    <source>
        <dbReference type="Proteomes" id="UP000011740"/>
    </source>
</evidence>
<protein>
    <submittedName>
        <fullName evidence="2">Uncharacterized protein</fullName>
    </submittedName>
</protein>
<reference evidence="2 3" key="1">
    <citation type="journal article" date="2013" name="Genome Announc.">
        <title>Whole-Genome Shotgun Assembly and Analysis of the Genome of Streptomyces mobaraensis DSM 40847, a Strain for Industrial Production of Microbial Transglutaminase.</title>
        <authorList>
            <person name="Yang H."/>
            <person name="He T."/>
            <person name="Wu W."/>
            <person name="Zhu W."/>
            <person name="Lu B."/>
            <person name="Sun W."/>
        </authorList>
    </citation>
    <scope>NUCLEOTIDE SEQUENCE [LARGE SCALE GENOMIC DNA]</scope>
    <source>
        <strain evidence="2 3">DSM 40847</strain>
    </source>
</reference>